<dbReference type="InterPro" id="IPR002059">
    <property type="entry name" value="CSP_DNA-bd"/>
</dbReference>
<dbReference type="SUPFAM" id="SSF50249">
    <property type="entry name" value="Nucleic acid-binding proteins"/>
    <property type="match status" value="1"/>
</dbReference>
<sequence length="141" mass="15027">MTTGRVLQFDEMRGFGFIAADDGGDDVFLHTSVFTGDPSDLVPGARIEFEIMAGDRGRKAFAARLAEETVDAVDQSAPSVPEVQAARIAGEGTCEVLTRDDFGHAVTELLLEAAPSLTGGQVLQVRQGLLEFATKRGWVDA</sequence>
<dbReference type="InterPro" id="IPR011129">
    <property type="entry name" value="CSD"/>
</dbReference>
<dbReference type="AlphaFoldDB" id="A0A8T4IQ16"/>
<dbReference type="PROSITE" id="PS00352">
    <property type="entry name" value="CSD_1"/>
    <property type="match status" value="1"/>
</dbReference>
<comment type="caution">
    <text evidence="3">The sequence shown here is derived from an EMBL/GenBank/DDBJ whole genome shotgun (WGS) entry which is preliminary data.</text>
</comment>
<dbReference type="Proteomes" id="UP000675554">
    <property type="component" value="Unassembled WGS sequence"/>
</dbReference>
<dbReference type="InterPro" id="IPR012340">
    <property type="entry name" value="NA-bd_OB-fold"/>
</dbReference>
<feature type="domain" description="CSD" evidence="2">
    <location>
        <begin position="1"/>
        <end position="65"/>
    </location>
</feature>
<dbReference type="GO" id="GO:0003676">
    <property type="term" value="F:nucleic acid binding"/>
    <property type="evidence" value="ECO:0007669"/>
    <property type="project" value="InterPro"/>
</dbReference>
<comment type="subcellular location">
    <subcellularLocation>
        <location evidence="1">Cytoplasm</location>
    </subcellularLocation>
</comment>
<dbReference type="InterPro" id="IPR019844">
    <property type="entry name" value="CSD_CS"/>
</dbReference>
<dbReference type="SMART" id="SM00357">
    <property type="entry name" value="CSP"/>
    <property type="match status" value="1"/>
</dbReference>
<evidence type="ECO:0000313" key="3">
    <source>
        <dbReference type="EMBL" id="MBR7674381.1"/>
    </source>
</evidence>
<dbReference type="PROSITE" id="PS51857">
    <property type="entry name" value="CSD_2"/>
    <property type="match status" value="1"/>
</dbReference>
<gene>
    <name evidence="3" type="ORF">KDA82_15410</name>
</gene>
<dbReference type="EMBL" id="JAGSMN010000335">
    <property type="protein sequence ID" value="MBR7674381.1"/>
    <property type="molecule type" value="Genomic_DNA"/>
</dbReference>
<dbReference type="Gene3D" id="2.40.50.140">
    <property type="entry name" value="Nucleic acid-binding proteins"/>
    <property type="match status" value="1"/>
</dbReference>
<name>A0A8T4IQ16_9ACTN</name>
<reference evidence="3" key="1">
    <citation type="submission" date="2021-04" db="EMBL/GenBank/DDBJ databases">
        <title>Sequencing of actinobacteria type strains.</title>
        <authorList>
            <person name="Nguyen G.-S."/>
            <person name="Wentzel A."/>
        </authorList>
    </citation>
    <scope>NUCLEOTIDE SEQUENCE</scope>
    <source>
        <strain evidence="3">DSM 42095</strain>
    </source>
</reference>
<protein>
    <submittedName>
        <fullName evidence="3">Cold shock domain-containing protein</fullName>
    </submittedName>
</protein>
<evidence type="ECO:0000256" key="1">
    <source>
        <dbReference type="RuleBase" id="RU000408"/>
    </source>
</evidence>
<evidence type="ECO:0000259" key="2">
    <source>
        <dbReference type="PROSITE" id="PS51857"/>
    </source>
</evidence>
<dbReference type="PRINTS" id="PR00050">
    <property type="entry name" value="COLDSHOCK"/>
</dbReference>
<evidence type="ECO:0000313" key="4">
    <source>
        <dbReference type="Proteomes" id="UP000675554"/>
    </source>
</evidence>
<keyword evidence="4" id="KW-1185">Reference proteome</keyword>
<dbReference type="CDD" id="cd04458">
    <property type="entry name" value="CSP_CDS"/>
    <property type="match status" value="1"/>
</dbReference>
<dbReference type="GO" id="GO:0005737">
    <property type="term" value="C:cytoplasm"/>
    <property type="evidence" value="ECO:0007669"/>
    <property type="project" value="UniProtKB-SubCell"/>
</dbReference>
<dbReference type="Pfam" id="PF00313">
    <property type="entry name" value="CSD"/>
    <property type="match status" value="1"/>
</dbReference>
<accession>A0A8T4IQ16</accession>
<proteinExistence type="predicted"/>
<organism evidence="3 4">
    <name type="scientific">Streptomyces daliensis</name>
    <dbReference type="NCBI Taxonomy" id="299421"/>
    <lineage>
        <taxon>Bacteria</taxon>
        <taxon>Bacillati</taxon>
        <taxon>Actinomycetota</taxon>
        <taxon>Actinomycetes</taxon>
        <taxon>Kitasatosporales</taxon>
        <taxon>Streptomycetaceae</taxon>
        <taxon>Streptomyces</taxon>
    </lineage>
</organism>